<name>G5IEF0_9FIRM</name>
<reference evidence="8 9" key="1">
    <citation type="submission" date="2011-08" db="EMBL/GenBank/DDBJ databases">
        <title>The Genome Sequence of Clostridium hathewayi WAL-18680.</title>
        <authorList>
            <consortium name="The Broad Institute Genome Sequencing Platform"/>
            <person name="Earl A."/>
            <person name="Ward D."/>
            <person name="Feldgarden M."/>
            <person name="Gevers D."/>
            <person name="Finegold S.M."/>
            <person name="Summanen P.H."/>
            <person name="Molitoris D.R."/>
            <person name="Song M."/>
            <person name="Daigneault M."/>
            <person name="Allen-Vercoe E."/>
            <person name="Young S.K."/>
            <person name="Zeng Q."/>
            <person name="Gargeya S."/>
            <person name="Fitzgerald M."/>
            <person name="Haas B."/>
            <person name="Abouelleil A."/>
            <person name="Alvarado L."/>
            <person name="Arachchi H.M."/>
            <person name="Berlin A."/>
            <person name="Brown A."/>
            <person name="Chapman S.B."/>
            <person name="Chen Z."/>
            <person name="Dunbar C."/>
            <person name="Freedman E."/>
            <person name="Gearin G."/>
            <person name="Gellesch M."/>
            <person name="Goldberg J."/>
            <person name="Griggs A."/>
            <person name="Gujja S."/>
            <person name="Heiman D."/>
            <person name="Howarth C."/>
            <person name="Larson L."/>
            <person name="Lui A."/>
            <person name="MacDonald P.J.P."/>
            <person name="Montmayeur A."/>
            <person name="Murphy C."/>
            <person name="Neiman D."/>
            <person name="Pearson M."/>
            <person name="Priest M."/>
            <person name="Roberts A."/>
            <person name="Saif S."/>
            <person name="Shea T."/>
            <person name="Shenoy N."/>
            <person name="Sisk P."/>
            <person name="Stolte C."/>
            <person name="Sykes S."/>
            <person name="Wortman J."/>
            <person name="Nusbaum C."/>
            <person name="Birren B."/>
        </authorList>
    </citation>
    <scope>NUCLEOTIDE SEQUENCE [LARGE SCALE GENOMIC DNA]</scope>
    <source>
        <strain evidence="8 9">WAL-18680</strain>
    </source>
</reference>
<evidence type="ECO:0000313" key="9">
    <source>
        <dbReference type="Proteomes" id="UP000005384"/>
    </source>
</evidence>
<keyword evidence="2 6" id="KW-0227">DNA damage</keyword>
<evidence type="ECO:0000256" key="6">
    <source>
        <dbReference type="HAMAP-Rule" id="MF_00031"/>
    </source>
</evidence>
<dbReference type="Gene3D" id="1.10.8.10">
    <property type="entry name" value="DNA helicase RuvA subunit, C-terminal domain"/>
    <property type="match status" value="1"/>
</dbReference>
<evidence type="ECO:0000256" key="3">
    <source>
        <dbReference type="ARBA" id="ARBA00023125"/>
    </source>
</evidence>
<dbReference type="InterPro" id="IPR011114">
    <property type="entry name" value="RuvA_C"/>
</dbReference>
<feature type="region of interest" description="Domain I" evidence="6">
    <location>
        <begin position="47"/>
        <end position="110"/>
    </location>
</feature>
<dbReference type="SUPFAM" id="SSF50249">
    <property type="entry name" value="Nucleic acid-binding proteins"/>
    <property type="match status" value="1"/>
</dbReference>
<dbReference type="GO" id="GO:0005524">
    <property type="term" value="F:ATP binding"/>
    <property type="evidence" value="ECO:0007669"/>
    <property type="project" value="InterPro"/>
</dbReference>
<dbReference type="InterPro" id="IPR010994">
    <property type="entry name" value="RuvA_2-like"/>
</dbReference>
<organism evidence="8 9">
    <name type="scientific">Hungatella hathewayi WAL-18680</name>
    <dbReference type="NCBI Taxonomy" id="742737"/>
    <lineage>
        <taxon>Bacteria</taxon>
        <taxon>Bacillati</taxon>
        <taxon>Bacillota</taxon>
        <taxon>Clostridia</taxon>
        <taxon>Lachnospirales</taxon>
        <taxon>Lachnospiraceae</taxon>
        <taxon>Hungatella</taxon>
    </lineage>
</organism>
<dbReference type="InterPro" id="IPR000085">
    <property type="entry name" value="RuvA"/>
</dbReference>
<comment type="domain">
    <text evidence="6">Has three domains with a flexible linker between the domains II and III and assumes an 'L' shape. Domain III is highly mobile and contacts RuvB.</text>
</comment>
<dbReference type="GO" id="GO:0009378">
    <property type="term" value="F:four-way junction helicase activity"/>
    <property type="evidence" value="ECO:0007669"/>
    <property type="project" value="InterPro"/>
</dbReference>
<comment type="caution">
    <text evidence="8">The sequence shown here is derived from an EMBL/GenBank/DDBJ whole genome shotgun (WGS) entry which is preliminary data.</text>
</comment>
<dbReference type="PATRIC" id="fig|742737.3.peg.1903"/>
<evidence type="ECO:0000256" key="5">
    <source>
        <dbReference type="ARBA" id="ARBA00023204"/>
    </source>
</evidence>
<feature type="region of interest" description="Domain III" evidence="6">
    <location>
        <begin position="202"/>
        <end position="251"/>
    </location>
</feature>
<gene>
    <name evidence="6" type="primary">ruvA</name>
    <name evidence="8" type="ORF">HMPREF9473_01877</name>
</gene>
<evidence type="ECO:0000256" key="1">
    <source>
        <dbReference type="ARBA" id="ARBA00022490"/>
    </source>
</evidence>
<dbReference type="Pfam" id="PF01330">
    <property type="entry name" value="RuvA_N"/>
    <property type="match status" value="1"/>
</dbReference>
<feature type="domain" description="Helix-hairpin-helix DNA-binding motif class 1" evidence="7">
    <location>
        <begin position="119"/>
        <end position="138"/>
    </location>
</feature>
<keyword evidence="8" id="KW-0378">Hydrolase</keyword>
<keyword evidence="8" id="KW-0347">Helicase</keyword>
<comment type="function">
    <text evidence="6">The RuvA-RuvB-RuvC complex processes Holliday junction (HJ) DNA during genetic recombination and DNA repair, while the RuvA-RuvB complex plays an important role in the rescue of blocked DNA replication forks via replication fork reversal (RFR). RuvA specifically binds to HJ cruciform DNA, conferring on it an open structure. The RuvB hexamer acts as an ATP-dependent pump, pulling dsDNA into and through the RuvAB complex. HJ branch migration allows RuvC to scan DNA until it finds its consensus sequence, where it cleaves and resolves the cruciform DNA.</text>
</comment>
<keyword evidence="3 6" id="KW-0238">DNA-binding</keyword>
<evidence type="ECO:0000259" key="7">
    <source>
        <dbReference type="SMART" id="SM00278"/>
    </source>
</evidence>
<comment type="subcellular location">
    <subcellularLocation>
        <location evidence="6">Cytoplasm</location>
    </subcellularLocation>
</comment>
<dbReference type="Pfam" id="PF14520">
    <property type="entry name" value="HHH_5"/>
    <property type="match status" value="1"/>
</dbReference>
<accession>G5IEF0</accession>
<comment type="caution">
    <text evidence="6">Lacks conserved residue(s) required for the propagation of feature annotation.</text>
</comment>
<keyword evidence="9" id="KW-1185">Reference proteome</keyword>
<dbReference type="Gene3D" id="2.40.50.140">
    <property type="entry name" value="Nucleic acid-binding proteins"/>
    <property type="match status" value="1"/>
</dbReference>
<dbReference type="AlphaFoldDB" id="G5IEF0"/>
<dbReference type="InterPro" id="IPR003583">
    <property type="entry name" value="Hlx-hairpin-Hlx_DNA-bd_motif"/>
</dbReference>
<dbReference type="GO" id="GO:0005737">
    <property type="term" value="C:cytoplasm"/>
    <property type="evidence" value="ECO:0007669"/>
    <property type="project" value="UniProtKB-SubCell"/>
</dbReference>
<dbReference type="HAMAP" id="MF_00031">
    <property type="entry name" value="DNA_HJ_migration_RuvA"/>
    <property type="match status" value="1"/>
</dbReference>
<dbReference type="SMART" id="SM00278">
    <property type="entry name" value="HhH1"/>
    <property type="match status" value="2"/>
</dbReference>
<sequence>MERERKTEYLFDDTLAKAEGVCYDCSKYGQSPFGIRKREKDGSKCRMISYVRGPLVEIEEDVVVVEAGGIGYNIHVPLSVLEELPRIGTEVRIYTYFQVREDAMSLYGFLNRQDLSMFRQLIGVNGIGPKAALGILSTLRPDDLRLAILSGDAKAISRAPGVGAKTAQRVILDLKDKVNLEDMLPGGDAGASSGNAGGAGMAGSAAMEAISALAALGYSNMEASKAVRQVAVTDEMTPEDVLKAALKHLAF</sequence>
<keyword evidence="4 6" id="KW-0233">DNA recombination</keyword>
<dbReference type="InterPro" id="IPR036267">
    <property type="entry name" value="RuvA_C_sf"/>
</dbReference>
<comment type="subunit">
    <text evidence="6">Homotetramer. Forms an RuvA(8)-RuvB(12)-Holliday junction (HJ) complex. HJ DNA is sandwiched between 2 RuvA tetramers; dsDNA enters through RuvA and exits via RuvB. An RuvB hexamer assembles on each DNA strand where it exits the tetramer. Each RuvB hexamer is contacted by two RuvA subunits (via domain III) on 2 adjacent RuvB subunits; this complex drives branch migration. In the full resolvosome a probable DNA-RuvA(4)-RuvB(12)-RuvC(2) complex forms which resolves the HJ.</text>
</comment>
<dbReference type="SUPFAM" id="SSF46929">
    <property type="entry name" value="DNA helicase RuvA subunit, C-terminal domain"/>
    <property type="match status" value="1"/>
</dbReference>
<evidence type="ECO:0000313" key="8">
    <source>
        <dbReference type="EMBL" id="EHI60099.1"/>
    </source>
</evidence>
<keyword evidence="5 6" id="KW-0234">DNA repair</keyword>
<proteinExistence type="inferred from homology"/>
<protein>
    <recommendedName>
        <fullName evidence="6">Holliday junction branch migration complex subunit RuvA</fullName>
    </recommendedName>
</protein>
<feature type="domain" description="Helix-hairpin-helix DNA-binding motif class 1" evidence="7">
    <location>
        <begin position="154"/>
        <end position="173"/>
    </location>
</feature>
<dbReference type="GO" id="GO:0006310">
    <property type="term" value="P:DNA recombination"/>
    <property type="evidence" value="ECO:0007669"/>
    <property type="project" value="UniProtKB-UniRule"/>
</dbReference>
<dbReference type="EMBL" id="ADLN01000035">
    <property type="protein sequence ID" value="EHI60099.1"/>
    <property type="molecule type" value="Genomic_DNA"/>
</dbReference>
<keyword evidence="8" id="KW-0067">ATP-binding</keyword>
<dbReference type="Gene3D" id="1.10.150.20">
    <property type="entry name" value="5' to 3' exonuclease, C-terminal subdomain"/>
    <property type="match status" value="1"/>
</dbReference>
<dbReference type="CDD" id="cd14332">
    <property type="entry name" value="UBA_RuvA_C"/>
    <property type="match status" value="1"/>
</dbReference>
<keyword evidence="1 6" id="KW-0963">Cytoplasm</keyword>
<evidence type="ECO:0000256" key="2">
    <source>
        <dbReference type="ARBA" id="ARBA00022763"/>
    </source>
</evidence>
<comment type="similarity">
    <text evidence="6">Belongs to the RuvA family.</text>
</comment>
<dbReference type="GO" id="GO:0048476">
    <property type="term" value="C:Holliday junction resolvase complex"/>
    <property type="evidence" value="ECO:0007669"/>
    <property type="project" value="UniProtKB-UniRule"/>
</dbReference>
<dbReference type="GO" id="GO:0009379">
    <property type="term" value="C:Holliday junction helicase complex"/>
    <property type="evidence" value="ECO:0007669"/>
    <property type="project" value="InterPro"/>
</dbReference>
<dbReference type="Pfam" id="PF07499">
    <property type="entry name" value="RuvA_C"/>
    <property type="match status" value="1"/>
</dbReference>
<dbReference type="Proteomes" id="UP000005384">
    <property type="component" value="Unassembled WGS sequence"/>
</dbReference>
<dbReference type="InterPro" id="IPR012340">
    <property type="entry name" value="NA-bd_OB-fold"/>
</dbReference>
<evidence type="ECO:0000256" key="4">
    <source>
        <dbReference type="ARBA" id="ARBA00023172"/>
    </source>
</evidence>
<dbReference type="GO" id="GO:0006281">
    <property type="term" value="P:DNA repair"/>
    <property type="evidence" value="ECO:0007669"/>
    <property type="project" value="UniProtKB-UniRule"/>
</dbReference>
<dbReference type="InterPro" id="IPR013849">
    <property type="entry name" value="DNA_helicase_Holl-junc_RuvA_I"/>
</dbReference>
<dbReference type="HOGENOM" id="CLU_087936_3_0_9"/>
<keyword evidence="8" id="KW-0547">Nucleotide-binding</keyword>
<dbReference type="NCBIfam" id="TIGR00084">
    <property type="entry name" value="ruvA"/>
    <property type="match status" value="1"/>
</dbReference>
<dbReference type="SUPFAM" id="SSF47781">
    <property type="entry name" value="RuvA domain 2-like"/>
    <property type="match status" value="1"/>
</dbReference>
<dbReference type="GO" id="GO:0000400">
    <property type="term" value="F:four-way junction DNA binding"/>
    <property type="evidence" value="ECO:0007669"/>
    <property type="project" value="UniProtKB-UniRule"/>
</dbReference>